<dbReference type="AlphaFoldDB" id="A0A508WUP6"/>
<proteinExistence type="predicted"/>
<organism evidence="2">
    <name type="scientific">Sinorhizobium medicae</name>
    <dbReference type="NCBI Taxonomy" id="110321"/>
    <lineage>
        <taxon>Bacteria</taxon>
        <taxon>Pseudomonadati</taxon>
        <taxon>Pseudomonadota</taxon>
        <taxon>Alphaproteobacteria</taxon>
        <taxon>Hyphomicrobiales</taxon>
        <taxon>Rhizobiaceae</taxon>
        <taxon>Sinorhizobium/Ensifer group</taxon>
        <taxon>Sinorhizobium</taxon>
    </lineage>
</organism>
<feature type="compositionally biased region" description="Basic residues" evidence="1">
    <location>
        <begin position="1"/>
        <end position="12"/>
    </location>
</feature>
<accession>A0A508WUP6</accession>
<feature type="region of interest" description="Disordered" evidence="1">
    <location>
        <begin position="1"/>
        <end position="34"/>
    </location>
</feature>
<reference evidence="2" key="1">
    <citation type="submission" date="2019-06" db="EMBL/GenBank/DDBJ databases">
        <authorList>
            <person name="Le Quere A."/>
            <person name="Colella S."/>
        </authorList>
    </citation>
    <scope>NUCLEOTIDE SEQUENCE</scope>
    <source>
        <strain evidence="2">EmedicaeMD41</strain>
    </source>
</reference>
<name>A0A508WUP6_9HYPH</name>
<dbReference type="EMBL" id="CABFNB010000010">
    <property type="protein sequence ID" value="VTZ59389.1"/>
    <property type="molecule type" value="Genomic_DNA"/>
</dbReference>
<evidence type="ECO:0000313" key="2">
    <source>
        <dbReference type="EMBL" id="VTZ59389.1"/>
    </source>
</evidence>
<feature type="compositionally biased region" description="Polar residues" evidence="1">
    <location>
        <begin position="19"/>
        <end position="31"/>
    </location>
</feature>
<sequence length="109" mass="11625">MSSRTASKRRRPILLPGTSVRTATSSSQSPFMHSEACRTSSRDGLLCVRGFDTSLAVQILAKLGRIGGVTITGLFRRQIVPLSSAGCVPPGQARRSQPRFPATISVLAQ</sequence>
<gene>
    <name evidence="2" type="ORF">EMEDMD4_1070007</name>
</gene>
<protein>
    <submittedName>
        <fullName evidence="2">Uncharacterized protein</fullName>
    </submittedName>
</protein>
<dbReference type="Proteomes" id="UP000507954">
    <property type="component" value="Unassembled WGS sequence"/>
</dbReference>
<evidence type="ECO:0000256" key="1">
    <source>
        <dbReference type="SAM" id="MobiDB-lite"/>
    </source>
</evidence>